<dbReference type="InterPro" id="IPR016181">
    <property type="entry name" value="Acyl_CoA_acyltransferase"/>
</dbReference>
<dbReference type="EMBL" id="CP045871">
    <property type="protein sequence ID" value="QGG80276.1"/>
    <property type="molecule type" value="Genomic_DNA"/>
</dbReference>
<keyword evidence="1" id="KW-0812">Transmembrane</keyword>
<dbReference type="Proteomes" id="UP000388235">
    <property type="component" value="Chromosome"/>
</dbReference>
<gene>
    <name evidence="3" type="ORF">GH975_06685</name>
</gene>
<keyword evidence="1" id="KW-1133">Transmembrane helix</keyword>
<organism evidence="3 4">
    <name type="scientific">Litorivicinus lipolyticus</name>
    <dbReference type="NCBI Taxonomy" id="418701"/>
    <lineage>
        <taxon>Bacteria</taxon>
        <taxon>Pseudomonadati</taxon>
        <taxon>Pseudomonadota</taxon>
        <taxon>Gammaproteobacteria</taxon>
        <taxon>Oceanospirillales</taxon>
        <taxon>Litorivicinaceae</taxon>
        <taxon>Litorivicinus</taxon>
    </lineage>
</organism>
<dbReference type="AlphaFoldDB" id="A0A5Q2QE24"/>
<dbReference type="Pfam" id="PF00583">
    <property type="entry name" value="Acetyltransf_1"/>
    <property type="match status" value="1"/>
</dbReference>
<keyword evidence="1" id="KW-0472">Membrane</keyword>
<dbReference type="KEGG" id="llp:GH975_06685"/>
<keyword evidence="4" id="KW-1185">Reference proteome</keyword>
<sequence>MSLSIRDGLSADLRGIQAIYAREVLHGCASFEEIPPSIEDMRVRMDDIQAQGFPYLVAVVDGALAGFAYANRYRFRPAYRYTLENAIYVDPSHRRCGVGRALLGALIDGCTDARQLISVIGDSANEASIQLHQSLGFSHVGTLNSVGFKHGRWLDSVLMQRPLNGGDTHPP</sequence>
<evidence type="ECO:0000313" key="3">
    <source>
        <dbReference type="EMBL" id="QGG80276.1"/>
    </source>
</evidence>
<keyword evidence="3" id="KW-0808">Transferase</keyword>
<dbReference type="SUPFAM" id="SSF55729">
    <property type="entry name" value="Acyl-CoA N-acyltransferases (Nat)"/>
    <property type="match status" value="1"/>
</dbReference>
<proteinExistence type="predicted"/>
<evidence type="ECO:0000313" key="4">
    <source>
        <dbReference type="Proteomes" id="UP000388235"/>
    </source>
</evidence>
<dbReference type="InterPro" id="IPR000182">
    <property type="entry name" value="GNAT_dom"/>
</dbReference>
<name>A0A5Q2QE24_9GAMM</name>
<protein>
    <submittedName>
        <fullName evidence="3">GNAT family N-acetyltransferase</fullName>
    </submittedName>
</protein>
<dbReference type="RefSeq" id="WP_153713780.1">
    <property type="nucleotide sequence ID" value="NZ_CP045871.1"/>
</dbReference>
<dbReference type="Gene3D" id="3.40.630.30">
    <property type="match status" value="1"/>
</dbReference>
<dbReference type="GO" id="GO:0016747">
    <property type="term" value="F:acyltransferase activity, transferring groups other than amino-acyl groups"/>
    <property type="evidence" value="ECO:0007669"/>
    <property type="project" value="InterPro"/>
</dbReference>
<dbReference type="CDD" id="cd04301">
    <property type="entry name" value="NAT_SF"/>
    <property type="match status" value="1"/>
</dbReference>
<reference evidence="3 4" key="1">
    <citation type="submission" date="2019-11" db="EMBL/GenBank/DDBJ databases">
        <authorList>
            <person name="Khan S.A."/>
            <person name="Jeon C.O."/>
            <person name="Chun B.H."/>
        </authorList>
    </citation>
    <scope>NUCLEOTIDE SEQUENCE [LARGE SCALE GENOMIC DNA]</scope>
    <source>
        <strain evidence="3 4">IMCC 1097</strain>
    </source>
</reference>
<dbReference type="OrthoDB" id="5459937at2"/>
<dbReference type="PANTHER" id="PTHR43072:SF8">
    <property type="entry name" value="ACYLTRANSFERASE FABY-RELATED"/>
    <property type="match status" value="1"/>
</dbReference>
<dbReference type="PROSITE" id="PS51186">
    <property type="entry name" value="GNAT"/>
    <property type="match status" value="1"/>
</dbReference>
<feature type="transmembrane region" description="Helical" evidence="1">
    <location>
        <begin position="52"/>
        <end position="70"/>
    </location>
</feature>
<evidence type="ECO:0000259" key="2">
    <source>
        <dbReference type="PROSITE" id="PS51186"/>
    </source>
</evidence>
<accession>A0A5Q2QE24</accession>
<feature type="domain" description="N-acetyltransferase" evidence="2">
    <location>
        <begin position="3"/>
        <end position="164"/>
    </location>
</feature>
<evidence type="ECO:0000256" key="1">
    <source>
        <dbReference type="SAM" id="Phobius"/>
    </source>
</evidence>
<dbReference type="PANTHER" id="PTHR43072">
    <property type="entry name" value="N-ACETYLTRANSFERASE"/>
    <property type="match status" value="1"/>
</dbReference>